<reference evidence="1 2" key="1">
    <citation type="submission" date="2020-06" db="EMBL/GenBank/DDBJ databases">
        <title>Complete genome of Azosprillum oryzae KACC14407.</title>
        <authorList>
            <person name="Kim M."/>
            <person name="Park Y.-J."/>
            <person name="Shin J.-H."/>
        </authorList>
    </citation>
    <scope>NUCLEOTIDE SEQUENCE [LARGE SCALE GENOMIC DNA]</scope>
    <source>
        <strain evidence="1 2">KACC 14407</strain>
    </source>
</reference>
<organism evidence="1 2">
    <name type="scientific">Azospirillum oryzae</name>
    <dbReference type="NCBI Taxonomy" id="286727"/>
    <lineage>
        <taxon>Bacteria</taxon>
        <taxon>Pseudomonadati</taxon>
        <taxon>Pseudomonadota</taxon>
        <taxon>Alphaproteobacteria</taxon>
        <taxon>Rhodospirillales</taxon>
        <taxon>Azospirillaceae</taxon>
        <taxon>Azospirillum</taxon>
    </lineage>
</organism>
<dbReference type="GO" id="GO:0016075">
    <property type="term" value="P:rRNA catabolic process"/>
    <property type="evidence" value="ECO:0007669"/>
    <property type="project" value="TreeGrafter"/>
</dbReference>
<keyword evidence="2" id="KW-1185">Reference proteome</keyword>
<dbReference type="Proteomes" id="UP000509702">
    <property type="component" value="Chromosome"/>
</dbReference>
<dbReference type="Pfam" id="PF02452">
    <property type="entry name" value="PemK_toxin"/>
    <property type="match status" value="1"/>
</dbReference>
<dbReference type="InterPro" id="IPR011067">
    <property type="entry name" value="Plasmid_toxin/cell-grow_inhib"/>
</dbReference>
<evidence type="ECO:0000313" key="2">
    <source>
        <dbReference type="Proteomes" id="UP000509702"/>
    </source>
</evidence>
<dbReference type="GO" id="GO:0003677">
    <property type="term" value="F:DNA binding"/>
    <property type="evidence" value="ECO:0007669"/>
    <property type="project" value="InterPro"/>
</dbReference>
<dbReference type="GO" id="GO:0004521">
    <property type="term" value="F:RNA endonuclease activity"/>
    <property type="evidence" value="ECO:0007669"/>
    <property type="project" value="TreeGrafter"/>
</dbReference>
<dbReference type="OrthoDB" id="9808744at2"/>
<protein>
    <submittedName>
        <fullName evidence="1">Type II toxin-antitoxin system PemK/MazF family toxin</fullName>
    </submittedName>
</protein>
<dbReference type="InterPro" id="IPR003477">
    <property type="entry name" value="PemK-like"/>
</dbReference>
<dbReference type="KEGG" id="aoz:HUE56_14525"/>
<sequence>MLPDRGDLVWIDFTPQAGHEQAGRHPGLVLSPRAYHNRTPFVVVCPITSKVKGYPFEVALPPGLPVGGVVLADQVKSLDRRVRQLDPAGSVPEAVLQQVLAKLAPLLSLRL</sequence>
<dbReference type="GO" id="GO:0006402">
    <property type="term" value="P:mRNA catabolic process"/>
    <property type="evidence" value="ECO:0007669"/>
    <property type="project" value="TreeGrafter"/>
</dbReference>
<name>A0A6N1AUI0_9PROT</name>
<dbReference type="SUPFAM" id="SSF50118">
    <property type="entry name" value="Cell growth inhibitor/plasmid maintenance toxic component"/>
    <property type="match status" value="1"/>
</dbReference>
<dbReference type="Gene3D" id="2.30.30.110">
    <property type="match status" value="1"/>
</dbReference>
<accession>A0A6N1AUI0</accession>
<dbReference type="AlphaFoldDB" id="A0A6N1AUI0"/>
<dbReference type="PANTHER" id="PTHR33988">
    <property type="entry name" value="ENDORIBONUCLEASE MAZF-RELATED"/>
    <property type="match status" value="1"/>
</dbReference>
<dbReference type="PANTHER" id="PTHR33988:SF3">
    <property type="entry name" value="ENDORIBONUCLEASE TOXIN CHPB-RELATED"/>
    <property type="match status" value="1"/>
</dbReference>
<dbReference type="RefSeq" id="WP_149198276.1">
    <property type="nucleotide sequence ID" value="NZ_BSOV01000017.1"/>
</dbReference>
<evidence type="ECO:0000313" key="1">
    <source>
        <dbReference type="EMBL" id="QKS51672.1"/>
    </source>
</evidence>
<dbReference type="EMBL" id="CP054619">
    <property type="protein sequence ID" value="QKS51672.1"/>
    <property type="molecule type" value="Genomic_DNA"/>
</dbReference>
<gene>
    <name evidence="1" type="ORF">HUE56_14525</name>
</gene>
<proteinExistence type="predicted"/>